<accession>A0A2K2CM57</accession>
<proteinExistence type="predicted"/>
<evidence type="ECO:0000256" key="1">
    <source>
        <dbReference type="SAM" id="Phobius"/>
    </source>
</evidence>
<dbReference type="AlphaFoldDB" id="A0A2K2CM57"/>
<reference evidence="2 3" key="1">
    <citation type="journal article" date="2010" name="Nature">
        <title>Genome sequencing and analysis of the model grass Brachypodium distachyon.</title>
        <authorList>
            <consortium name="International Brachypodium Initiative"/>
        </authorList>
    </citation>
    <scope>NUCLEOTIDE SEQUENCE [LARGE SCALE GENOMIC DNA]</scope>
    <source>
        <strain evidence="2 3">Bd21</strain>
    </source>
</reference>
<keyword evidence="1" id="KW-0812">Transmembrane</keyword>
<evidence type="ECO:0000313" key="2">
    <source>
        <dbReference type="EMBL" id="PNT63111.1"/>
    </source>
</evidence>
<keyword evidence="1" id="KW-0472">Membrane</keyword>
<dbReference type="InParanoid" id="A0A2K2CM57"/>
<dbReference type="Proteomes" id="UP000008810">
    <property type="component" value="Chromosome 4"/>
</dbReference>
<dbReference type="EnsemblPlants" id="PNT63111">
    <property type="protein sequence ID" value="PNT63111"/>
    <property type="gene ID" value="BRADI_4g11546v3"/>
</dbReference>
<organism evidence="2">
    <name type="scientific">Brachypodium distachyon</name>
    <name type="common">Purple false brome</name>
    <name type="synonym">Trachynia distachya</name>
    <dbReference type="NCBI Taxonomy" id="15368"/>
    <lineage>
        <taxon>Eukaryota</taxon>
        <taxon>Viridiplantae</taxon>
        <taxon>Streptophyta</taxon>
        <taxon>Embryophyta</taxon>
        <taxon>Tracheophyta</taxon>
        <taxon>Spermatophyta</taxon>
        <taxon>Magnoliopsida</taxon>
        <taxon>Liliopsida</taxon>
        <taxon>Poales</taxon>
        <taxon>Poaceae</taxon>
        <taxon>BOP clade</taxon>
        <taxon>Pooideae</taxon>
        <taxon>Stipodae</taxon>
        <taxon>Brachypodieae</taxon>
        <taxon>Brachypodium</taxon>
    </lineage>
</organism>
<dbReference type="Gramene" id="PNT63111">
    <property type="protein sequence ID" value="PNT63111"/>
    <property type="gene ID" value="BRADI_4g11546v3"/>
</dbReference>
<reference evidence="2" key="2">
    <citation type="submission" date="2017-06" db="EMBL/GenBank/DDBJ databases">
        <title>WGS assembly of Brachypodium distachyon.</title>
        <authorList>
            <consortium name="The International Brachypodium Initiative"/>
            <person name="Lucas S."/>
            <person name="Harmon-Smith M."/>
            <person name="Lail K."/>
            <person name="Tice H."/>
            <person name="Grimwood J."/>
            <person name="Bruce D."/>
            <person name="Barry K."/>
            <person name="Shu S."/>
            <person name="Lindquist E."/>
            <person name="Wang M."/>
            <person name="Pitluck S."/>
            <person name="Vogel J.P."/>
            <person name="Garvin D.F."/>
            <person name="Mockler T.C."/>
            <person name="Schmutz J."/>
            <person name="Rokhsar D."/>
            <person name="Bevan M.W."/>
        </authorList>
    </citation>
    <scope>NUCLEOTIDE SEQUENCE</scope>
    <source>
        <strain evidence="2">Bd21</strain>
    </source>
</reference>
<name>A0A2K2CM57_BRADI</name>
<feature type="transmembrane region" description="Helical" evidence="1">
    <location>
        <begin position="61"/>
        <end position="78"/>
    </location>
</feature>
<keyword evidence="4" id="KW-1185">Reference proteome</keyword>
<keyword evidence="1" id="KW-1133">Transmembrane helix</keyword>
<evidence type="ECO:0000313" key="3">
    <source>
        <dbReference type="EnsemblPlants" id="PNT63111"/>
    </source>
</evidence>
<protein>
    <submittedName>
        <fullName evidence="2 3">Uncharacterized protein</fullName>
    </submittedName>
</protein>
<reference evidence="3" key="3">
    <citation type="submission" date="2018-08" db="UniProtKB">
        <authorList>
            <consortium name="EnsemblPlants"/>
        </authorList>
    </citation>
    <scope>IDENTIFICATION</scope>
    <source>
        <strain evidence="3">cv. Bd21</strain>
    </source>
</reference>
<sequence length="79" mass="8765">MLSRKTHDPSVHKLRMLSSETLLCVPHSPVGMVARLGDCVGVVGAAAFLNFWSSNFFRAEFDVYMSYLFMLALALVNVV</sequence>
<evidence type="ECO:0000313" key="4">
    <source>
        <dbReference type="Proteomes" id="UP000008810"/>
    </source>
</evidence>
<gene>
    <name evidence="2" type="ORF">BRADI_4g11546v3</name>
</gene>
<dbReference type="EMBL" id="CM000883">
    <property type="protein sequence ID" value="PNT63111.1"/>
    <property type="molecule type" value="Genomic_DNA"/>
</dbReference>